<reference evidence="1 2" key="1">
    <citation type="journal article" date="2014" name="PLoS Genet.">
        <title>Phylogenetically driven sequencing of extremely halophilic archaea reveals strategies for static and dynamic osmo-response.</title>
        <authorList>
            <person name="Becker E.A."/>
            <person name="Seitzer P.M."/>
            <person name="Tritt A."/>
            <person name="Larsen D."/>
            <person name="Krusor M."/>
            <person name="Yao A.I."/>
            <person name="Wu D."/>
            <person name="Madern D."/>
            <person name="Eisen J.A."/>
            <person name="Darling A.E."/>
            <person name="Facciotti M.T."/>
        </authorList>
    </citation>
    <scope>NUCLEOTIDE SEQUENCE [LARGE SCALE GENOMIC DNA]</scope>
    <source>
        <strain evidence="1 2">ATCC BAA-1512</strain>
    </source>
</reference>
<gene>
    <name evidence="1" type="ORF">C440_06127</name>
</gene>
<accession>M0IK54</accession>
<dbReference type="PATRIC" id="fig|662479.7.peg.1239"/>
<sequence length="144" mass="15991">MNKTRKKITSGDSTDEDMLKISSSKFYKSARLTSGGDGTSDELVIDTHKKLNIREKGRGFVKSSALVLLSDGEWKTERTPVFDKTTYRFPIESDGAYTVVATGSATNGQDFPVTIETETILELTVEDGKVSVEGVYYTQKREVY</sequence>
<organism evidence="1 2">
    <name type="scientific">Haloferax mucosum ATCC BAA-1512</name>
    <dbReference type="NCBI Taxonomy" id="662479"/>
    <lineage>
        <taxon>Archaea</taxon>
        <taxon>Methanobacteriati</taxon>
        <taxon>Methanobacteriota</taxon>
        <taxon>Stenosarchaea group</taxon>
        <taxon>Halobacteria</taxon>
        <taxon>Halobacteriales</taxon>
        <taxon>Haloferacaceae</taxon>
        <taxon>Haloferax</taxon>
    </lineage>
</organism>
<dbReference type="Proteomes" id="UP000011550">
    <property type="component" value="Unassembled WGS sequence"/>
</dbReference>
<dbReference type="AlphaFoldDB" id="M0IK54"/>
<name>M0IK54_9EURY</name>
<evidence type="ECO:0000313" key="1">
    <source>
        <dbReference type="EMBL" id="ELZ95844.1"/>
    </source>
</evidence>
<evidence type="ECO:0000313" key="2">
    <source>
        <dbReference type="Proteomes" id="UP000011550"/>
    </source>
</evidence>
<comment type="caution">
    <text evidence="1">The sequence shown here is derived from an EMBL/GenBank/DDBJ whole genome shotgun (WGS) entry which is preliminary data.</text>
</comment>
<proteinExistence type="predicted"/>
<dbReference type="EMBL" id="AOLN01000010">
    <property type="protein sequence ID" value="ELZ95844.1"/>
    <property type="molecule type" value="Genomic_DNA"/>
</dbReference>
<keyword evidence="2" id="KW-1185">Reference proteome</keyword>
<protein>
    <submittedName>
        <fullName evidence="1">Uncharacterized protein</fullName>
    </submittedName>
</protein>